<organism evidence="5 6">
    <name type="scientific">Actinomyces israelii</name>
    <dbReference type="NCBI Taxonomy" id="1659"/>
    <lineage>
        <taxon>Bacteria</taxon>
        <taxon>Bacillati</taxon>
        <taxon>Actinomycetota</taxon>
        <taxon>Actinomycetes</taxon>
        <taxon>Actinomycetales</taxon>
        <taxon>Actinomycetaceae</taxon>
        <taxon>Actinomyces</taxon>
    </lineage>
</organism>
<accession>A0ABT4ICI9</accession>
<feature type="domain" description="SCP" evidence="4">
    <location>
        <begin position="57"/>
        <end position="172"/>
    </location>
</feature>
<keyword evidence="2" id="KW-1133">Transmembrane helix</keyword>
<proteinExistence type="predicted"/>
<dbReference type="Gene3D" id="3.40.33.10">
    <property type="entry name" value="CAP"/>
    <property type="match status" value="1"/>
</dbReference>
<keyword evidence="3" id="KW-0732">Signal</keyword>
<dbReference type="Pfam" id="PF00188">
    <property type="entry name" value="CAP"/>
    <property type="match status" value="1"/>
</dbReference>
<dbReference type="CDD" id="cd05379">
    <property type="entry name" value="CAP_bacterial"/>
    <property type="match status" value="1"/>
</dbReference>
<feature type="region of interest" description="Disordered" evidence="1">
    <location>
        <begin position="183"/>
        <end position="260"/>
    </location>
</feature>
<sequence>MKTPRSLAFVMLAVIPLVAVPAAQAAPAAAGAAQEPAVVAAPAEATAEGAGYADTILRRINELRAQQGLSPVTRYTQLDSVAQRWSEQMAAQRSMTHNAAFADQYPAGWTSASENVAVLGDLDGSDVGDQLFALWRDSPSHYANMVEPAVNAVGIGVAYDSETGSWYATQDFAVYPDPAAVGLTPTDGAASPAPSAQPGGESAAPTPTAADDGATEPSSAPAEPGAEEQSPQADPAAPSEEAAPAPGAEEDPAGAADASAPAADPVIAVAATTPAVAKPALLTLPVTGASLIGGVVALIAIVAGLVLLFLRRRRR</sequence>
<comment type="caution">
    <text evidence="5">The sequence shown here is derived from an EMBL/GenBank/DDBJ whole genome shotgun (WGS) entry which is preliminary data.</text>
</comment>
<evidence type="ECO:0000256" key="1">
    <source>
        <dbReference type="SAM" id="MobiDB-lite"/>
    </source>
</evidence>
<evidence type="ECO:0000313" key="5">
    <source>
        <dbReference type="EMBL" id="MCZ0858828.1"/>
    </source>
</evidence>
<dbReference type="Proteomes" id="UP001072034">
    <property type="component" value="Unassembled WGS sequence"/>
</dbReference>
<keyword evidence="6" id="KW-1185">Reference proteome</keyword>
<feature type="chain" id="PRO_5045917406" evidence="3">
    <location>
        <begin position="26"/>
        <end position="315"/>
    </location>
</feature>
<evidence type="ECO:0000259" key="4">
    <source>
        <dbReference type="Pfam" id="PF00188"/>
    </source>
</evidence>
<feature type="compositionally biased region" description="Low complexity" evidence="1">
    <location>
        <begin position="227"/>
        <end position="260"/>
    </location>
</feature>
<name>A0ABT4ICI9_9ACTO</name>
<dbReference type="PANTHER" id="PTHR31157:SF1">
    <property type="entry name" value="SCP DOMAIN-CONTAINING PROTEIN"/>
    <property type="match status" value="1"/>
</dbReference>
<keyword evidence="2" id="KW-0812">Transmembrane</keyword>
<evidence type="ECO:0000256" key="3">
    <source>
        <dbReference type="SAM" id="SignalP"/>
    </source>
</evidence>
<dbReference type="EMBL" id="JAPTMY010000031">
    <property type="protein sequence ID" value="MCZ0858828.1"/>
    <property type="molecule type" value="Genomic_DNA"/>
</dbReference>
<protein>
    <submittedName>
        <fullName evidence="5">CAP domain-containing protein</fullName>
    </submittedName>
</protein>
<feature type="compositionally biased region" description="Low complexity" evidence="1">
    <location>
        <begin position="188"/>
        <end position="212"/>
    </location>
</feature>
<dbReference type="NCBIfam" id="TIGR01167">
    <property type="entry name" value="LPXTG_anchor"/>
    <property type="match status" value="1"/>
</dbReference>
<dbReference type="InterPro" id="IPR035940">
    <property type="entry name" value="CAP_sf"/>
</dbReference>
<dbReference type="PANTHER" id="PTHR31157">
    <property type="entry name" value="SCP DOMAIN-CONTAINING PROTEIN"/>
    <property type="match status" value="1"/>
</dbReference>
<dbReference type="SUPFAM" id="SSF55797">
    <property type="entry name" value="PR-1-like"/>
    <property type="match status" value="1"/>
</dbReference>
<feature type="signal peptide" evidence="3">
    <location>
        <begin position="1"/>
        <end position="25"/>
    </location>
</feature>
<evidence type="ECO:0000256" key="2">
    <source>
        <dbReference type="SAM" id="Phobius"/>
    </source>
</evidence>
<keyword evidence="2" id="KW-0472">Membrane</keyword>
<dbReference type="RefSeq" id="WP_268918158.1">
    <property type="nucleotide sequence ID" value="NZ_JAPTMY010000031.1"/>
</dbReference>
<dbReference type="InterPro" id="IPR014044">
    <property type="entry name" value="CAP_dom"/>
</dbReference>
<gene>
    <name evidence="5" type="ORF">OHJ16_12330</name>
</gene>
<feature type="transmembrane region" description="Helical" evidence="2">
    <location>
        <begin position="288"/>
        <end position="310"/>
    </location>
</feature>
<evidence type="ECO:0000313" key="6">
    <source>
        <dbReference type="Proteomes" id="UP001072034"/>
    </source>
</evidence>
<reference evidence="5" key="1">
    <citation type="submission" date="2022-10" db="EMBL/GenBank/DDBJ databases">
        <title>Genome sequence of Actinomyces israelii ATCC 10048.</title>
        <authorList>
            <person name="Watt R.M."/>
            <person name="Tong W.M."/>
        </authorList>
    </citation>
    <scope>NUCLEOTIDE SEQUENCE</scope>
    <source>
        <strain evidence="5">ATCC 10048</strain>
    </source>
</reference>